<evidence type="ECO:0000313" key="14">
    <source>
        <dbReference type="EMBL" id="OQR84019.1"/>
    </source>
</evidence>
<dbReference type="GO" id="GO:0008017">
    <property type="term" value="F:microtubule binding"/>
    <property type="evidence" value="ECO:0007669"/>
    <property type="project" value="InterPro"/>
</dbReference>
<dbReference type="InterPro" id="IPR036961">
    <property type="entry name" value="Kinesin_motor_dom_sf"/>
</dbReference>
<dbReference type="STRING" id="1202772.A0A1V9YE88"/>
<evidence type="ECO:0000256" key="8">
    <source>
        <dbReference type="ARBA" id="ARBA00023212"/>
    </source>
</evidence>
<keyword evidence="8" id="KW-0206">Cytoskeleton</keyword>
<proteinExistence type="inferred from homology"/>
<evidence type="ECO:0000256" key="11">
    <source>
        <dbReference type="SAM" id="Coils"/>
    </source>
</evidence>
<organism evidence="14 15">
    <name type="scientific">Achlya hypogyna</name>
    <name type="common">Oomycete</name>
    <name type="synonym">Protoachlya hypogyna</name>
    <dbReference type="NCBI Taxonomy" id="1202772"/>
    <lineage>
        <taxon>Eukaryota</taxon>
        <taxon>Sar</taxon>
        <taxon>Stramenopiles</taxon>
        <taxon>Oomycota</taxon>
        <taxon>Saprolegniomycetes</taxon>
        <taxon>Saprolegniales</taxon>
        <taxon>Achlyaceae</taxon>
        <taxon>Achlya</taxon>
    </lineage>
</organism>
<keyword evidence="2" id="KW-0963">Cytoplasm</keyword>
<dbReference type="SMART" id="SM00129">
    <property type="entry name" value="KISc"/>
    <property type="match status" value="1"/>
</dbReference>
<evidence type="ECO:0000256" key="7">
    <source>
        <dbReference type="ARBA" id="ARBA00023175"/>
    </source>
</evidence>
<dbReference type="SUPFAM" id="SSF52540">
    <property type="entry name" value="P-loop containing nucleoside triphosphate hydrolases"/>
    <property type="match status" value="1"/>
</dbReference>
<feature type="coiled-coil region" evidence="11">
    <location>
        <begin position="970"/>
        <end position="1299"/>
    </location>
</feature>
<feature type="coiled-coil region" evidence="11">
    <location>
        <begin position="454"/>
        <end position="732"/>
    </location>
</feature>
<evidence type="ECO:0000256" key="2">
    <source>
        <dbReference type="ARBA" id="ARBA00022490"/>
    </source>
</evidence>
<comment type="caution">
    <text evidence="14">The sequence shown here is derived from an EMBL/GenBank/DDBJ whole genome shotgun (WGS) entry which is preliminary data.</text>
</comment>
<feature type="region of interest" description="Disordered" evidence="12">
    <location>
        <begin position="1354"/>
        <end position="1384"/>
    </location>
</feature>
<keyword evidence="3" id="KW-0493">Microtubule</keyword>
<evidence type="ECO:0000256" key="6">
    <source>
        <dbReference type="ARBA" id="ARBA00023054"/>
    </source>
</evidence>
<keyword evidence="7 10" id="KW-0505">Motor protein</keyword>
<evidence type="ECO:0000256" key="10">
    <source>
        <dbReference type="PROSITE-ProRule" id="PRU00283"/>
    </source>
</evidence>
<evidence type="ECO:0000256" key="4">
    <source>
        <dbReference type="ARBA" id="ARBA00022741"/>
    </source>
</evidence>
<accession>A0A1V9YE88</accession>
<dbReference type="GO" id="GO:0005524">
    <property type="term" value="F:ATP binding"/>
    <property type="evidence" value="ECO:0007669"/>
    <property type="project" value="UniProtKB-UniRule"/>
</dbReference>
<evidence type="ECO:0000256" key="1">
    <source>
        <dbReference type="ARBA" id="ARBA00004245"/>
    </source>
</evidence>
<dbReference type="InterPro" id="IPR027417">
    <property type="entry name" value="P-loop_NTPase"/>
</dbReference>
<comment type="subcellular location">
    <subcellularLocation>
        <location evidence="1">Cytoplasm</location>
        <location evidence="1">Cytoskeleton</location>
    </subcellularLocation>
</comment>
<dbReference type="InterPro" id="IPR027640">
    <property type="entry name" value="Kinesin-like_fam"/>
</dbReference>
<feature type="domain" description="Kinesin motor" evidence="13">
    <location>
        <begin position="4"/>
        <end position="338"/>
    </location>
</feature>
<dbReference type="Gene3D" id="3.40.850.10">
    <property type="entry name" value="Kinesin motor domain"/>
    <property type="match status" value="1"/>
</dbReference>
<dbReference type="Proteomes" id="UP000243579">
    <property type="component" value="Unassembled WGS sequence"/>
</dbReference>
<evidence type="ECO:0000259" key="13">
    <source>
        <dbReference type="PROSITE" id="PS50067"/>
    </source>
</evidence>
<dbReference type="GO" id="GO:0005874">
    <property type="term" value="C:microtubule"/>
    <property type="evidence" value="ECO:0007669"/>
    <property type="project" value="UniProtKB-KW"/>
</dbReference>
<reference evidence="14 15" key="1">
    <citation type="journal article" date="2014" name="Genome Biol. Evol.">
        <title>The secreted proteins of Achlya hypogyna and Thraustotheca clavata identify the ancestral oomycete secretome and reveal gene acquisitions by horizontal gene transfer.</title>
        <authorList>
            <person name="Misner I."/>
            <person name="Blouin N."/>
            <person name="Leonard G."/>
            <person name="Richards T.A."/>
            <person name="Lane C.E."/>
        </authorList>
    </citation>
    <scope>NUCLEOTIDE SEQUENCE [LARGE SCALE GENOMIC DNA]</scope>
    <source>
        <strain evidence="14 15">ATCC 48635</strain>
    </source>
</reference>
<dbReference type="GO" id="GO:0007010">
    <property type="term" value="P:cytoskeleton organization"/>
    <property type="evidence" value="ECO:0007669"/>
    <property type="project" value="UniProtKB-ARBA"/>
</dbReference>
<sequence>MEENIDVCIRVRPLNDREKRNKDVSVLRVLPALNAVSITDRSGTPLQGPSAVFQYDHIFQRVPTSTIYDQVARRIVASTLEGVNGTIFAYGQTSSGKTHTMTGNTSEPGILPLAVRHIFEYISASCDREFLIRVSYVEIYNEVIRDLLSDDKEKATAVKIREDPKKGIYLEAHEEFITDYDGIMRVVEQGDARRAVGHTAMNEHSSRSHSIFQIVIESKERAVAAGGDGVAYLVGVLNLVDLAGSESVRHTASEGARQREAGNINRSLLTLARVINALAQGPESVQSAPFRDSKLTRLLQNSLAGSTRTLIICCVTPSDRHLEESKSTLQFAARAKTIQMSATVNEVLDDQAQMKRLQREVAELRKKLQGDDAVAALKAQNAALAEEKSRQQAQIARLQGLIVTGRRSLDGPPASPQPKAKRARETWGPGEVAAFVATGAAAKKRKERHSEGSAGDLSLEIDALREALARAQAALREREAAPCAQCVAAEESAREFEALLETVAADRAALREQLAAKDAAARGLEDKLEEQTKVAAAFEELLESASQSRNELEDAYNAEVAKVRELESAAPDQRQYIDELEKDIAQLRQHYEEKQQAEAAAAAGHLERALADAAAAREQWERQIQALQAENEALARAQDDIAPSETETEALQLQLQVLQQQLDAETARRVEAEADAEAAREQLATEVQLLAEQLQAEKTDKDTVEGALTAQLRALEVDLETALTEQSRARAQASDDALAREAATTALEAELAAVQTAHAALEVALNEQQVVADKLQAQLAASAAQAEAHVAEQLATREAMAVLETSLGEAQDKCARLAFLETQAFEEKQAFEKQVAHLKAELAAATAALESAKDATYSVTVENQALRSQLEALEVDARLLVATASSDKSALDGQRAALEDRLQVLAQEQQAATTAHEEAIRALVEAKLAAETEAAIAARAAADAWATERTELRAAVAAHEAAARESDAARETLARTVAKLEETLSENQDKLYAQSVDLHQAQAACSAAEDRAAAAEDRAAAATAACDALKLQREETADNRMAALAAEVEALSADTAALQQALADERRALAEERQALAEERFEKGVLEKDLDETKATLAELDAERAQAQRETELNAQQQIAQVVEEKGLLYEQIEALEADGKRLRRELEIVATSERALRQEQAAARAELEVARSRIAKLELVKMTKHHLEIFQSLKLDNKQKSREIASLTQKLTNAPATAAAEVQALEGRLRQEQATRAAIEDRVLELELTIKTMENEVKIKASETAALQSSLDQYAVQLKELDEELHRTKKASEEAASAKTREVADVKYLEKENLDLHVELKHMKRLLAEASAAPKAAKMLPISPKRYDVPAPAWPTPVKSPSVVPMLAPAEPDAEEAHDCQTQ</sequence>
<dbReference type="OrthoDB" id="3176171at2759"/>
<keyword evidence="4 10" id="KW-0547">Nucleotide-binding</keyword>
<gene>
    <name evidence="14" type="ORF">ACHHYP_14010</name>
</gene>
<keyword evidence="15" id="KW-1185">Reference proteome</keyword>
<dbReference type="GO" id="GO:0003777">
    <property type="term" value="F:microtubule motor activity"/>
    <property type="evidence" value="ECO:0007669"/>
    <property type="project" value="InterPro"/>
</dbReference>
<dbReference type="PROSITE" id="PS50067">
    <property type="entry name" value="KINESIN_MOTOR_2"/>
    <property type="match status" value="1"/>
</dbReference>
<feature type="coiled-coil region" evidence="11">
    <location>
        <begin position="347"/>
        <end position="401"/>
    </location>
</feature>
<dbReference type="PROSITE" id="PS00411">
    <property type="entry name" value="KINESIN_MOTOR_1"/>
    <property type="match status" value="1"/>
</dbReference>
<feature type="binding site" evidence="10">
    <location>
        <begin position="91"/>
        <end position="98"/>
    </location>
    <ligand>
        <name>ATP</name>
        <dbReference type="ChEBI" id="CHEBI:30616"/>
    </ligand>
</feature>
<name>A0A1V9YE88_ACHHY</name>
<dbReference type="InterPro" id="IPR001752">
    <property type="entry name" value="Kinesin_motor_dom"/>
</dbReference>
<dbReference type="PRINTS" id="PR00380">
    <property type="entry name" value="KINESINHEAVY"/>
</dbReference>
<feature type="region of interest" description="Disordered" evidence="12">
    <location>
        <begin position="406"/>
        <end position="427"/>
    </location>
</feature>
<dbReference type="EMBL" id="JNBR01001990">
    <property type="protein sequence ID" value="OQR84019.1"/>
    <property type="molecule type" value="Genomic_DNA"/>
</dbReference>
<keyword evidence="6 11" id="KW-0175">Coiled coil</keyword>
<evidence type="ECO:0000256" key="9">
    <source>
        <dbReference type="ARBA" id="ARBA00034704"/>
    </source>
</evidence>
<evidence type="ECO:0000313" key="15">
    <source>
        <dbReference type="Proteomes" id="UP000243579"/>
    </source>
</evidence>
<dbReference type="PANTHER" id="PTHR47968">
    <property type="entry name" value="CENTROMERE PROTEIN E"/>
    <property type="match status" value="1"/>
</dbReference>
<comment type="similarity">
    <text evidence="9">Belongs to the TRAFAC class myosin-kinesin ATPase superfamily. Kinesin family. KIN-5/BimC subfamily.</text>
</comment>
<evidence type="ECO:0000256" key="12">
    <source>
        <dbReference type="SAM" id="MobiDB-lite"/>
    </source>
</evidence>
<evidence type="ECO:0000256" key="5">
    <source>
        <dbReference type="ARBA" id="ARBA00022840"/>
    </source>
</evidence>
<keyword evidence="5 10" id="KW-0067">ATP-binding</keyword>
<protein>
    <submittedName>
        <fullName evidence="14">Kinesin-like protein</fullName>
    </submittedName>
</protein>
<feature type="coiled-coil region" evidence="11">
    <location>
        <begin position="828"/>
        <end position="908"/>
    </location>
</feature>
<evidence type="ECO:0000256" key="3">
    <source>
        <dbReference type="ARBA" id="ARBA00022701"/>
    </source>
</evidence>
<dbReference type="PANTHER" id="PTHR47968:SF75">
    <property type="entry name" value="CENTROMERE-ASSOCIATED PROTEIN E"/>
    <property type="match status" value="1"/>
</dbReference>
<dbReference type="Pfam" id="PF00225">
    <property type="entry name" value="Kinesin"/>
    <property type="match status" value="1"/>
</dbReference>
<dbReference type="FunFam" id="3.40.850.10:FF:000019">
    <property type="entry name" value="Kinesin-like protein KIN-5D"/>
    <property type="match status" value="1"/>
</dbReference>
<dbReference type="GO" id="GO:0007018">
    <property type="term" value="P:microtubule-based movement"/>
    <property type="evidence" value="ECO:0007669"/>
    <property type="project" value="InterPro"/>
</dbReference>
<dbReference type="InterPro" id="IPR019821">
    <property type="entry name" value="Kinesin_motor_CS"/>
</dbReference>